<evidence type="ECO:0000313" key="4">
    <source>
        <dbReference type="EMBL" id="KIW77991.1"/>
    </source>
</evidence>
<dbReference type="AlphaFoldDB" id="A0A0D2DK64"/>
<dbReference type="CDD" id="cd12148">
    <property type="entry name" value="fungal_TF_MHR"/>
    <property type="match status" value="1"/>
</dbReference>
<accession>A0A0D2DK64</accession>
<protein>
    <recommendedName>
        <fullName evidence="3">Xylanolytic transcriptional activator regulatory domain-containing protein</fullName>
    </recommendedName>
</protein>
<dbReference type="STRING" id="1442368.A0A0D2DK64"/>
<dbReference type="PANTHER" id="PTHR46910:SF25">
    <property type="entry name" value="ABC-TRANSPORTER-REGULATING TRANSCRIPTION FACTOR"/>
    <property type="match status" value="1"/>
</dbReference>
<dbReference type="InterPro" id="IPR050987">
    <property type="entry name" value="AtrR-like"/>
</dbReference>
<organism evidence="4 5">
    <name type="scientific">Fonsecaea pedrosoi CBS 271.37</name>
    <dbReference type="NCBI Taxonomy" id="1442368"/>
    <lineage>
        <taxon>Eukaryota</taxon>
        <taxon>Fungi</taxon>
        <taxon>Dikarya</taxon>
        <taxon>Ascomycota</taxon>
        <taxon>Pezizomycotina</taxon>
        <taxon>Eurotiomycetes</taxon>
        <taxon>Chaetothyriomycetidae</taxon>
        <taxon>Chaetothyriales</taxon>
        <taxon>Herpotrichiellaceae</taxon>
        <taxon>Fonsecaea</taxon>
    </lineage>
</organism>
<feature type="region of interest" description="Disordered" evidence="2">
    <location>
        <begin position="1"/>
        <end position="58"/>
    </location>
</feature>
<gene>
    <name evidence="4" type="ORF">Z517_07824</name>
</gene>
<sequence>MSVPGPQISKANKEDTILVAAPTPSAGAATTQFQSPRAGSISSAGPLQPTGNMPQVDTNAFEPWADAVLSTVDDTYSSALCISTNLRAPSEVTQPPPYGEPEHSVRRTLSPKEIPPGEESHPSVQEPVSPPATTSGGSCADIGIEDVSEVHGPSSYLSICSEPAVDWVSHHIGAPDFRTLALRLTADVMRSEKLERAVQSERTPEPDFQTAWKWTTAFFDQGLDAIFGCIHRQAFEQKLRAQFESKLPSGPAQDAAWYALRNTVYAAGCRITLSEGAYPSAFFEARTQAWRYFENALSVHTDLIYGRSGITAIQALLSMAFFAEALGSPALEYMLLSNAVRLAQSKGLHLQANKALQLREEDVAVRNVVWWNLYMYDKHLAYRSGRPSAIDDDDISCPIPTVVLPGHQFNLEFFRNTVNHAKISSLILKRLLTVKAMQQSPEETLTVVQDLHQELLSWYESLAPCFRSSPPYRANNLPPGIQPQHIIFTRFIYSGSLIAIHAGFCQPWSRPGLALSSSPRVVAQRQRSTEIVASAARDIIMATQGLTVSAGSPVWLAFYFPLVGLINLFLHLIQHPTLPTANSDISLMDAIVGHFGYMEYASGSELVFKFPRKCVVYAREVVKRARRQSTSQHADQQPPNTADVMLPRFSDPCPDFPLPEFVTSDMSEIGFEDWQSSLADFADPRQWFQNIPR</sequence>
<dbReference type="VEuPathDB" id="FungiDB:Z517_07824"/>
<evidence type="ECO:0000259" key="3">
    <source>
        <dbReference type="SMART" id="SM00906"/>
    </source>
</evidence>
<keyword evidence="5" id="KW-1185">Reference proteome</keyword>
<dbReference type="OrthoDB" id="39175at2759"/>
<dbReference type="EMBL" id="KN846973">
    <property type="protein sequence ID" value="KIW77991.1"/>
    <property type="molecule type" value="Genomic_DNA"/>
</dbReference>
<dbReference type="GO" id="GO:0003700">
    <property type="term" value="F:DNA-binding transcription factor activity"/>
    <property type="evidence" value="ECO:0007669"/>
    <property type="project" value="InterPro"/>
</dbReference>
<feature type="domain" description="Xylanolytic transcriptional activator regulatory" evidence="3">
    <location>
        <begin position="332"/>
        <end position="406"/>
    </location>
</feature>
<dbReference type="PANTHER" id="PTHR46910">
    <property type="entry name" value="TRANSCRIPTION FACTOR PDR1"/>
    <property type="match status" value="1"/>
</dbReference>
<dbReference type="InterPro" id="IPR007219">
    <property type="entry name" value="XnlR_reg_dom"/>
</dbReference>
<dbReference type="Proteomes" id="UP000053029">
    <property type="component" value="Unassembled WGS sequence"/>
</dbReference>
<dbReference type="SMART" id="SM00906">
    <property type="entry name" value="Fungal_trans"/>
    <property type="match status" value="1"/>
</dbReference>
<name>A0A0D2DK64_9EURO</name>
<dbReference type="GO" id="GO:0008270">
    <property type="term" value="F:zinc ion binding"/>
    <property type="evidence" value="ECO:0007669"/>
    <property type="project" value="InterPro"/>
</dbReference>
<dbReference type="HOGENOM" id="CLU_016058_0_1_1"/>
<keyword evidence="1" id="KW-0539">Nucleus</keyword>
<dbReference type="Pfam" id="PF04082">
    <property type="entry name" value="Fungal_trans"/>
    <property type="match status" value="1"/>
</dbReference>
<dbReference type="GO" id="GO:0003677">
    <property type="term" value="F:DNA binding"/>
    <property type="evidence" value="ECO:0007669"/>
    <property type="project" value="InterPro"/>
</dbReference>
<feature type="compositionally biased region" description="Polar residues" evidence="2">
    <location>
        <begin position="32"/>
        <end position="58"/>
    </location>
</feature>
<dbReference type="GO" id="GO:0006351">
    <property type="term" value="P:DNA-templated transcription"/>
    <property type="evidence" value="ECO:0007669"/>
    <property type="project" value="InterPro"/>
</dbReference>
<evidence type="ECO:0000256" key="2">
    <source>
        <dbReference type="SAM" id="MobiDB-lite"/>
    </source>
</evidence>
<dbReference type="RefSeq" id="XP_013281799.1">
    <property type="nucleotide sequence ID" value="XM_013426345.1"/>
</dbReference>
<evidence type="ECO:0000256" key="1">
    <source>
        <dbReference type="ARBA" id="ARBA00023242"/>
    </source>
</evidence>
<dbReference type="GeneID" id="25307314"/>
<feature type="compositionally biased region" description="Low complexity" evidence="2">
    <location>
        <begin position="20"/>
        <end position="31"/>
    </location>
</feature>
<proteinExistence type="predicted"/>
<reference evidence="4 5" key="1">
    <citation type="submission" date="2015-01" db="EMBL/GenBank/DDBJ databases">
        <title>The Genome Sequence of Fonsecaea pedrosoi CBS 271.37.</title>
        <authorList>
            <consortium name="The Broad Institute Genomics Platform"/>
            <person name="Cuomo C."/>
            <person name="de Hoog S."/>
            <person name="Gorbushina A."/>
            <person name="Stielow B."/>
            <person name="Teixiera M."/>
            <person name="Abouelleil A."/>
            <person name="Chapman S.B."/>
            <person name="Priest M."/>
            <person name="Young S.K."/>
            <person name="Wortman J."/>
            <person name="Nusbaum C."/>
            <person name="Birren B."/>
        </authorList>
    </citation>
    <scope>NUCLEOTIDE SEQUENCE [LARGE SCALE GENOMIC DNA]</scope>
    <source>
        <strain evidence="4 5">CBS 271.37</strain>
    </source>
</reference>
<feature type="region of interest" description="Disordered" evidence="2">
    <location>
        <begin position="88"/>
        <end position="138"/>
    </location>
</feature>
<evidence type="ECO:0000313" key="5">
    <source>
        <dbReference type="Proteomes" id="UP000053029"/>
    </source>
</evidence>